<evidence type="ECO:0000313" key="4">
    <source>
        <dbReference type="Proteomes" id="UP000266673"/>
    </source>
</evidence>
<protein>
    <recommendedName>
        <fullName evidence="2">DUF4042 domain-containing protein</fullName>
    </recommendedName>
</protein>
<accession>A0A397ULY4</accession>
<proteinExistence type="predicted"/>
<dbReference type="Pfam" id="PF13251">
    <property type="entry name" value="DUF4042"/>
    <property type="match status" value="1"/>
</dbReference>
<dbReference type="EMBL" id="QKWP01001327">
    <property type="protein sequence ID" value="RIB09779.1"/>
    <property type="molecule type" value="Genomic_DNA"/>
</dbReference>
<name>A0A397ULY4_9GLOM</name>
<dbReference type="SUPFAM" id="SSF48371">
    <property type="entry name" value="ARM repeat"/>
    <property type="match status" value="2"/>
</dbReference>
<reference evidence="3 4" key="1">
    <citation type="submission" date="2018-06" db="EMBL/GenBank/DDBJ databases">
        <title>Comparative genomics reveals the genomic features of Rhizophagus irregularis, R. cerebriforme, R. diaphanum and Gigaspora rosea, and their symbiotic lifestyle signature.</title>
        <authorList>
            <person name="Morin E."/>
            <person name="San Clemente H."/>
            <person name="Chen E.C.H."/>
            <person name="De La Providencia I."/>
            <person name="Hainaut M."/>
            <person name="Kuo A."/>
            <person name="Kohler A."/>
            <person name="Murat C."/>
            <person name="Tang N."/>
            <person name="Roy S."/>
            <person name="Loubradou J."/>
            <person name="Henrissat B."/>
            <person name="Grigoriev I.V."/>
            <person name="Corradi N."/>
            <person name="Roux C."/>
            <person name="Martin F.M."/>
        </authorList>
    </citation>
    <scope>NUCLEOTIDE SEQUENCE [LARGE SCALE GENOMIC DNA]</scope>
    <source>
        <strain evidence="3 4">DAOM 194757</strain>
    </source>
</reference>
<keyword evidence="4" id="KW-1185">Reference proteome</keyword>
<feature type="domain" description="DUF4042" evidence="2">
    <location>
        <begin position="343"/>
        <end position="521"/>
    </location>
</feature>
<feature type="compositionally biased region" description="Basic and acidic residues" evidence="1">
    <location>
        <begin position="329"/>
        <end position="342"/>
    </location>
</feature>
<feature type="compositionally biased region" description="Polar residues" evidence="1">
    <location>
        <begin position="288"/>
        <end position="298"/>
    </location>
</feature>
<feature type="region of interest" description="Disordered" evidence="1">
    <location>
        <begin position="288"/>
        <end position="342"/>
    </location>
</feature>
<dbReference type="OrthoDB" id="422637at2759"/>
<dbReference type="InterPro" id="IPR025283">
    <property type="entry name" value="DUF4042"/>
</dbReference>
<dbReference type="InterPro" id="IPR016024">
    <property type="entry name" value="ARM-type_fold"/>
</dbReference>
<organism evidence="3 4">
    <name type="scientific">Gigaspora rosea</name>
    <dbReference type="NCBI Taxonomy" id="44941"/>
    <lineage>
        <taxon>Eukaryota</taxon>
        <taxon>Fungi</taxon>
        <taxon>Fungi incertae sedis</taxon>
        <taxon>Mucoromycota</taxon>
        <taxon>Glomeromycotina</taxon>
        <taxon>Glomeromycetes</taxon>
        <taxon>Diversisporales</taxon>
        <taxon>Gigasporaceae</taxon>
        <taxon>Gigaspora</taxon>
    </lineage>
</organism>
<sequence>MTLTTDNISTVPANNPISSFDDISRKVLRANYPASTFRKPITSNGAIVTSSSDSNSYDIEQILEVLISTNLNPGNTFEHDLLELLVSGCNTINIADEHVTSKFSRIIFTFCSRHMVRLNDNEAKQPPLDVLLNFLIGSYSKATQVSYIVDILRALSQVLYENGANCQNQILQTLLPVARFDYPNLEIRRMAINGLGNLCFRSGAKLQGEYKSIYEVLLSNLTTVEPNLDDAAFLKVISSTLRALQFIMNEDKTIVTETFNETIEAIKRYIFFNADELKKFSLNTDRTRANSISMRNNGPPSPRSPTHSRHNRTKSLGRSWLSSDSELSDGEHVQTRRRNEDSRIRSNAVGCLQSIARAAPKLLYSHWNHFLPDTHASMSSIPSLFTLIQYEAMPAVRISACSVITTMIDGSKQYLAAADDREIKSSFTSLSAKLGAIVRELHSGLLQILAKENHGAILIQLLKCCNTLVNNTAYERLSGGYLSRLYYAVVRFLTHDDNNVRIATMTLISNIVECKSCVEEVENLIQAAVINEIVSNGTTSNSTQTFEITNLLAFLIKLIGNSSQPSNIRIEAWGVLCACTRTHFVVISPLWEQLNILIERDLKCEEVNIRTASMMFLVEYARELAAVCGSRQNDVEDGNDVTQQSKNLDLTKVSEWWTTALVQHVQMATNDKCHAVRAHACDFLSYIPANIFSSLPTEKRNFCIKILLNFSKDESPTVRAAACRGLGVYILFPSLQQDTKFASDMALTVIQQINPSNVIQGVTPRNANLNEFLINVLWAKIVKAGLSAASDNDKVRPNGVRTLGSIIHVLPTNFIIREERGLIKEVVMALIKNFESGSLKVRWNACYATSNMLRNPNFPIGQKTNNWSVQLYDALIKAVQTSKNFKVRINASLALATPTTRDKYGDITTFIKILQAVVTSLENIDNLAGTGFSEVKYQEQLKNQLLTTYQHLISISTYSDQKHIEPFIERFTKWRENINGI</sequence>
<feature type="compositionally biased region" description="Polar residues" evidence="1">
    <location>
        <begin position="316"/>
        <end position="325"/>
    </location>
</feature>
<dbReference type="AlphaFoldDB" id="A0A397ULY4"/>
<comment type="caution">
    <text evidence="3">The sequence shown here is derived from an EMBL/GenBank/DDBJ whole genome shotgun (WGS) entry which is preliminary data.</text>
</comment>
<dbReference type="Gene3D" id="1.25.10.10">
    <property type="entry name" value="Leucine-rich Repeat Variant"/>
    <property type="match status" value="2"/>
</dbReference>
<evidence type="ECO:0000256" key="1">
    <source>
        <dbReference type="SAM" id="MobiDB-lite"/>
    </source>
</evidence>
<dbReference type="InterPro" id="IPR052107">
    <property type="entry name" value="HEAT6"/>
</dbReference>
<dbReference type="InterPro" id="IPR011989">
    <property type="entry name" value="ARM-like"/>
</dbReference>
<evidence type="ECO:0000313" key="3">
    <source>
        <dbReference type="EMBL" id="RIB09779.1"/>
    </source>
</evidence>
<dbReference type="PANTHER" id="PTHR13366">
    <property type="entry name" value="MALARIA ANTIGEN-RELATED"/>
    <property type="match status" value="1"/>
</dbReference>
<feature type="compositionally biased region" description="Basic residues" evidence="1">
    <location>
        <begin position="306"/>
        <end position="315"/>
    </location>
</feature>
<dbReference type="Proteomes" id="UP000266673">
    <property type="component" value="Unassembled WGS sequence"/>
</dbReference>
<dbReference type="PANTHER" id="PTHR13366:SF0">
    <property type="entry name" value="HEAT REPEAT-CONTAINING PROTEIN 6"/>
    <property type="match status" value="1"/>
</dbReference>
<evidence type="ECO:0000259" key="2">
    <source>
        <dbReference type="Pfam" id="PF13251"/>
    </source>
</evidence>
<gene>
    <name evidence="3" type="ORF">C2G38_2207863</name>
</gene>